<evidence type="ECO:0000256" key="1">
    <source>
        <dbReference type="ARBA" id="ARBA00004571"/>
    </source>
</evidence>
<dbReference type="InterPro" id="IPR011662">
    <property type="entry name" value="Secretin/TonB_short_N"/>
</dbReference>
<dbReference type="Pfam" id="PF07715">
    <property type="entry name" value="Plug"/>
    <property type="match status" value="1"/>
</dbReference>
<comment type="caution">
    <text evidence="17">The sequence shown here is derived from an EMBL/GenBank/DDBJ whole genome shotgun (WGS) entry which is preliminary data.</text>
</comment>
<dbReference type="Gene3D" id="3.55.50.30">
    <property type="match status" value="1"/>
</dbReference>
<evidence type="ECO:0000256" key="3">
    <source>
        <dbReference type="ARBA" id="ARBA00022448"/>
    </source>
</evidence>
<keyword evidence="11 17" id="KW-0675">Receptor</keyword>
<dbReference type="AlphaFoldDB" id="A0A4Q7N295"/>
<dbReference type="Gene3D" id="2.40.170.20">
    <property type="entry name" value="TonB-dependent receptor, beta-barrel domain"/>
    <property type="match status" value="1"/>
</dbReference>
<dbReference type="Pfam" id="PF07660">
    <property type="entry name" value="STN"/>
    <property type="match status" value="1"/>
</dbReference>
<proteinExistence type="inferred from homology"/>
<evidence type="ECO:0000256" key="10">
    <source>
        <dbReference type="ARBA" id="ARBA00023136"/>
    </source>
</evidence>
<keyword evidence="5" id="KW-0410">Iron transport</keyword>
<dbReference type="RefSeq" id="WP_242611421.1">
    <property type="nucleotide sequence ID" value="NZ_SGWZ01000001.1"/>
</dbReference>
<dbReference type="Gene3D" id="2.170.130.10">
    <property type="entry name" value="TonB-dependent receptor, plug domain"/>
    <property type="match status" value="1"/>
</dbReference>
<dbReference type="InterPro" id="IPR010917">
    <property type="entry name" value="TonB_rcpt_CS"/>
</dbReference>
<evidence type="ECO:0000313" key="18">
    <source>
        <dbReference type="Proteomes" id="UP000292039"/>
    </source>
</evidence>
<evidence type="ECO:0000256" key="14">
    <source>
        <dbReference type="PROSITE-ProRule" id="PRU10144"/>
    </source>
</evidence>
<dbReference type="CDD" id="cd01347">
    <property type="entry name" value="ligand_gated_channel"/>
    <property type="match status" value="1"/>
</dbReference>
<comment type="similarity">
    <text evidence="2 13 15">Belongs to the TonB-dependent receptor family.</text>
</comment>
<feature type="domain" description="Secretin/TonB short N-terminal" evidence="16">
    <location>
        <begin position="68"/>
        <end position="119"/>
    </location>
</feature>
<evidence type="ECO:0000256" key="15">
    <source>
        <dbReference type="RuleBase" id="RU003357"/>
    </source>
</evidence>
<dbReference type="PANTHER" id="PTHR30069:SF41">
    <property type="entry name" value="HEME_HEMOPEXIN UTILIZATION PROTEIN C"/>
    <property type="match status" value="1"/>
</dbReference>
<reference evidence="17 18" key="1">
    <citation type="submission" date="2019-02" db="EMBL/GenBank/DDBJ databases">
        <title>Genomic Encyclopedia of Type Strains, Phase IV (KMG-IV): sequencing the most valuable type-strain genomes for metagenomic binning, comparative biology and taxonomic classification.</title>
        <authorList>
            <person name="Goeker M."/>
        </authorList>
    </citation>
    <scope>NUCLEOTIDE SEQUENCE [LARGE SCALE GENOMIC DNA]</scope>
    <source>
        <strain evidence="17 18">DSM 16618</strain>
    </source>
</reference>
<dbReference type="InterPro" id="IPR037066">
    <property type="entry name" value="Plug_dom_sf"/>
</dbReference>
<evidence type="ECO:0000256" key="8">
    <source>
        <dbReference type="ARBA" id="ARBA00023004"/>
    </source>
</evidence>
<keyword evidence="9 15" id="KW-0798">TonB box</keyword>
<protein>
    <submittedName>
        <fullName evidence="17">Hemoglobin/transferrin/lactoferrin receptor protein</fullName>
    </submittedName>
</protein>
<keyword evidence="5" id="KW-0406">Ion transport</keyword>
<dbReference type="SUPFAM" id="SSF56935">
    <property type="entry name" value="Porins"/>
    <property type="match status" value="1"/>
</dbReference>
<dbReference type="PROSITE" id="PS52016">
    <property type="entry name" value="TONB_DEPENDENT_REC_3"/>
    <property type="match status" value="1"/>
</dbReference>
<evidence type="ECO:0000256" key="5">
    <source>
        <dbReference type="ARBA" id="ARBA00022496"/>
    </source>
</evidence>
<keyword evidence="12 13" id="KW-0998">Cell outer membrane</keyword>
<evidence type="ECO:0000256" key="13">
    <source>
        <dbReference type="PROSITE-ProRule" id="PRU01360"/>
    </source>
</evidence>
<keyword evidence="10 13" id="KW-0472">Membrane</keyword>
<dbReference type="InterPro" id="IPR036942">
    <property type="entry name" value="Beta-barrel_TonB_sf"/>
</dbReference>
<dbReference type="PANTHER" id="PTHR30069">
    <property type="entry name" value="TONB-DEPENDENT OUTER MEMBRANE RECEPTOR"/>
    <property type="match status" value="1"/>
</dbReference>
<evidence type="ECO:0000259" key="16">
    <source>
        <dbReference type="SMART" id="SM00965"/>
    </source>
</evidence>
<dbReference type="PROSITE" id="PS01156">
    <property type="entry name" value="TONB_DEPENDENT_REC_2"/>
    <property type="match status" value="1"/>
</dbReference>
<evidence type="ECO:0000256" key="11">
    <source>
        <dbReference type="ARBA" id="ARBA00023170"/>
    </source>
</evidence>
<keyword evidence="7" id="KW-0732">Signal</keyword>
<keyword evidence="8" id="KW-0408">Iron</keyword>
<evidence type="ECO:0000256" key="12">
    <source>
        <dbReference type="ARBA" id="ARBA00023237"/>
    </source>
</evidence>
<accession>A0A4Q7N295</accession>
<keyword evidence="6 13" id="KW-0812">Transmembrane</keyword>
<dbReference type="InterPro" id="IPR039426">
    <property type="entry name" value="TonB-dep_rcpt-like"/>
</dbReference>
<dbReference type="Pfam" id="PF00593">
    <property type="entry name" value="TonB_dep_Rec_b-barrel"/>
    <property type="match status" value="1"/>
</dbReference>
<dbReference type="InterPro" id="IPR012910">
    <property type="entry name" value="Plug_dom"/>
</dbReference>
<dbReference type="InterPro" id="IPR000531">
    <property type="entry name" value="Beta-barrel_TonB"/>
</dbReference>
<evidence type="ECO:0000256" key="2">
    <source>
        <dbReference type="ARBA" id="ARBA00009810"/>
    </source>
</evidence>
<dbReference type="EMBL" id="SGWZ01000001">
    <property type="protein sequence ID" value="RZS73799.1"/>
    <property type="molecule type" value="Genomic_DNA"/>
</dbReference>
<evidence type="ECO:0000256" key="9">
    <source>
        <dbReference type="ARBA" id="ARBA00023077"/>
    </source>
</evidence>
<dbReference type="GO" id="GO:0009279">
    <property type="term" value="C:cell outer membrane"/>
    <property type="evidence" value="ECO:0007669"/>
    <property type="project" value="UniProtKB-SubCell"/>
</dbReference>
<feature type="short sequence motif" description="TonB C-terminal box" evidence="14">
    <location>
        <begin position="908"/>
        <end position="925"/>
    </location>
</feature>
<name>A0A4Q7N295_9BURK</name>
<organism evidence="17 18">
    <name type="scientific">Kerstersia gyiorum</name>
    <dbReference type="NCBI Taxonomy" id="206506"/>
    <lineage>
        <taxon>Bacteria</taxon>
        <taxon>Pseudomonadati</taxon>
        <taxon>Pseudomonadota</taxon>
        <taxon>Betaproteobacteria</taxon>
        <taxon>Burkholderiales</taxon>
        <taxon>Alcaligenaceae</taxon>
        <taxon>Kerstersia</taxon>
    </lineage>
</organism>
<keyword evidence="3 13" id="KW-0813">Transport</keyword>
<dbReference type="GO" id="GO:0015344">
    <property type="term" value="F:siderophore uptake transmembrane transporter activity"/>
    <property type="evidence" value="ECO:0007669"/>
    <property type="project" value="TreeGrafter"/>
</dbReference>
<evidence type="ECO:0000256" key="4">
    <source>
        <dbReference type="ARBA" id="ARBA00022452"/>
    </source>
</evidence>
<evidence type="ECO:0000313" key="17">
    <source>
        <dbReference type="EMBL" id="RZS73799.1"/>
    </source>
</evidence>
<evidence type="ECO:0000256" key="6">
    <source>
        <dbReference type="ARBA" id="ARBA00022692"/>
    </source>
</evidence>
<dbReference type="Proteomes" id="UP000292039">
    <property type="component" value="Unassembled WGS sequence"/>
</dbReference>
<comment type="subcellular location">
    <subcellularLocation>
        <location evidence="1 13">Cell outer membrane</location>
        <topology evidence="1 13">Multi-pass membrane protein</topology>
    </subcellularLocation>
</comment>
<keyword evidence="4 13" id="KW-1134">Transmembrane beta strand</keyword>
<gene>
    <name evidence="17" type="ORF">EV679_1003</name>
</gene>
<dbReference type="GO" id="GO:0044718">
    <property type="term" value="P:siderophore transmembrane transport"/>
    <property type="evidence" value="ECO:0007669"/>
    <property type="project" value="TreeGrafter"/>
</dbReference>
<evidence type="ECO:0000256" key="7">
    <source>
        <dbReference type="ARBA" id="ARBA00022729"/>
    </source>
</evidence>
<dbReference type="SMART" id="SM00965">
    <property type="entry name" value="STN"/>
    <property type="match status" value="1"/>
</dbReference>
<sequence length="925" mass="101513">MPVTFLPRLTVTRACLITVFLGMGHLPGPGVSVAVAAEAAPAAALLDFSIAPGRLNEVLGQFGQQAGVMVGSAPALTQGVSSPGLQGRYSAADGLGRLLSGTGLEARQLEDGSFLLRAAPQASDTAVLDTVVVTGDDLSPKDEAYRKAGSSSYISRDDIERFRGTSVGDIFKGTPGVLVGENRNSGGLDINIRGMQGQGRVPVLIDGARQETTVYRGYSGVSSRSYVDPDLIGGIQIDKGVTMTAQSTGAIGGMVSMRTLEAADIVKDGETFGIRMRGSAIGNNSGSPVDPGTQSGYRSVGGLLGGVTEYRQDCASAWLCQGSDVAQLYPTDDTMDRPGTFTPKSYAGSIAIAKRFEKLDLVAAYAHREQGNYYAGKHGQTPWLDLSEKYNRGFYTQVVPKLEGASRFRGEELIVNSNYKSNSTLLKAKTWLPADQELELGFMRYDSSYGQLMPSQLIWFGNAEQTENSEVTVKTYTSRYRWNPLDNDLIDVRLNAWLTDTDTLNRNYSETIGQVSGGSLNGREKYKRRGVDLTNSMMFYRLGSIRLDYGASVQWEKIGSHALGDDQGTNNGFFRDGKRTEYGLFTSLQWKPVDSLTLDAGLRYTRFRVQDDNAIEIDEESAFCVDADNDGRCDPVFYSNRKTGVTPSLSATWEFTNGWQLYGLYAEAIRMPSLFESSSGFSVTPTLDADLKPEHAYNREFGLNIFQDGVLASNDHLRLKFAYFRNTVRNYLTRTISNTWEDTSTGQNSFWRMRNIDRATFNGLEVSGSYDLGFLFTDFGATRYTKIETCLTGSYRRYACTDYGIANSYINNMIPPKWHATATIGTRLFDQRLTMGVRGTFMGKRNPVPENNNQASSNIGLASTAPVEWHAYKVFDLFASYKVNDSLSVDFNIDNFTDRYYLDALSLGLVPAPGRTARLSATVSF</sequence>